<evidence type="ECO:0000259" key="2">
    <source>
        <dbReference type="SMART" id="SM00822"/>
    </source>
</evidence>
<dbReference type="PANTHER" id="PTHR42879:SF2">
    <property type="entry name" value="3-OXOACYL-[ACYL-CARRIER-PROTEIN] REDUCTASE FABG"/>
    <property type="match status" value="1"/>
</dbReference>
<comment type="similarity">
    <text evidence="1">Belongs to the short-chain dehydrogenases/reductases (SDR) family.</text>
</comment>
<dbReference type="Proteomes" id="UP000479043">
    <property type="component" value="Unassembled WGS sequence"/>
</dbReference>
<dbReference type="EMBL" id="WWEN01000011">
    <property type="protein sequence ID" value="MYM57490.1"/>
    <property type="molecule type" value="Genomic_DNA"/>
</dbReference>
<dbReference type="InterPro" id="IPR020904">
    <property type="entry name" value="Sc_DH/Rdtase_CS"/>
</dbReference>
<dbReference type="GO" id="GO:0032787">
    <property type="term" value="P:monocarboxylic acid metabolic process"/>
    <property type="evidence" value="ECO:0007669"/>
    <property type="project" value="UniProtKB-ARBA"/>
</dbReference>
<dbReference type="PROSITE" id="PS00061">
    <property type="entry name" value="ADH_SHORT"/>
    <property type="match status" value="1"/>
</dbReference>
<dbReference type="RefSeq" id="WP_160975392.1">
    <property type="nucleotide sequence ID" value="NZ_WWEN01000011.1"/>
</dbReference>
<dbReference type="FunFam" id="3.40.50.720:FF:000084">
    <property type="entry name" value="Short-chain dehydrogenase reductase"/>
    <property type="match status" value="1"/>
</dbReference>
<dbReference type="CDD" id="cd05233">
    <property type="entry name" value="SDR_c"/>
    <property type="match status" value="1"/>
</dbReference>
<dbReference type="Pfam" id="PF13561">
    <property type="entry name" value="adh_short_C2"/>
    <property type="match status" value="1"/>
</dbReference>
<evidence type="ECO:0000313" key="3">
    <source>
        <dbReference type="EMBL" id="MYM57490.1"/>
    </source>
</evidence>
<dbReference type="InterPro" id="IPR050259">
    <property type="entry name" value="SDR"/>
</dbReference>
<dbReference type="Gene3D" id="3.40.50.720">
    <property type="entry name" value="NAD(P)-binding Rossmann-like Domain"/>
    <property type="match status" value="1"/>
</dbReference>
<comment type="caution">
    <text evidence="3">The sequence shown here is derived from an EMBL/GenBank/DDBJ whole genome shotgun (WGS) entry which is preliminary data.</text>
</comment>
<dbReference type="SMART" id="SM00822">
    <property type="entry name" value="PKS_KR"/>
    <property type="match status" value="1"/>
</dbReference>
<evidence type="ECO:0000256" key="1">
    <source>
        <dbReference type="ARBA" id="ARBA00006484"/>
    </source>
</evidence>
<sequence>MTETTAANGTPCAIVTGATSGIGAAIASALAAEGYALLLVGRREAAGQAMADKFRAQGVEAAFHAADLSDTTAPEAVVQAANAAFGRVDVLINNAGILIQGTAEDTTDADWNRVMDINLNSVFRLSRAVLPALRAQGGGAIVNIASDWALVGAKGALAYAVSKAAVAQLTRCMALDHAHEGIRVNAVCPGDTDTPMLAAGLTGAARAQRVAEYGAAIPMGRIGTPEDIAGVAAFLVSDAARYMTGTLIPVDGGASAD</sequence>
<dbReference type="PRINTS" id="PR00080">
    <property type="entry name" value="SDRFAMILY"/>
</dbReference>
<keyword evidence="4" id="KW-1185">Reference proteome</keyword>
<dbReference type="InterPro" id="IPR036291">
    <property type="entry name" value="NAD(P)-bd_dom_sf"/>
</dbReference>
<dbReference type="NCBIfam" id="NF005559">
    <property type="entry name" value="PRK07231.1"/>
    <property type="match status" value="1"/>
</dbReference>
<dbReference type="AlphaFoldDB" id="A0A6L8LS80"/>
<dbReference type="GO" id="GO:0047936">
    <property type="term" value="F:glucose 1-dehydrogenase [NAD(P)+] activity"/>
    <property type="evidence" value="ECO:0007669"/>
    <property type="project" value="UniProtKB-EC"/>
</dbReference>
<organism evidence="3 4">
    <name type="scientific">Thalassovita mangrovi</name>
    <dbReference type="NCBI Taxonomy" id="2692236"/>
    <lineage>
        <taxon>Bacteria</taxon>
        <taxon>Pseudomonadati</taxon>
        <taxon>Pseudomonadota</taxon>
        <taxon>Alphaproteobacteria</taxon>
        <taxon>Rhodobacterales</taxon>
        <taxon>Roseobacteraceae</taxon>
        <taxon>Thalassovita</taxon>
    </lineage>
</organism>
<proteinExistence type="inferred from homology"/>
<reference evidence="3 4" key="1">
    <citation type="submission" date="2020-01" db="EMBL/GenBank/DDBJ databases">
        <authorList>
            <person name="Chen S."/>
        </authorList>
    </citation>
    <scope>NUCLEOTIDE SEQUENCE [LARGE SCALE GENOMIC DNA]</scope>
    <source>
        <strain evidence="3 4">GS-10</strain>
    </source>
</reference>
<dbReference type="InterPro" id="IPR002347">
    <property type="entry name" value="SDR_fam"/>
</dbReference>
<dbReference type="SUPFAM" id="SSF51735">
    <property type="entry name" value="NAD(P)-binding Rossmann-fold domains"/>
    <property type="match status" value="1"/>
</dbReference>
<name>A0A6L8LS80_9RHOB</name>
<dbReference type="PANTHER" id="PTHR42879">
    <property type="entry name" value="3-OXOACYL-(ACYL-CARRIER-PROTEIN) REDUCTASE"/>
    <property type="match status" value="1"/>
</dbReference>
<protein>
    <submittedName>
        <fullName evidence="3">Glucose 1-dehydrogenase</fullName>
        <ecNumber evidence="3">1.1.1.47</ecNumber>
    </submittedName>
</protein>
<dbReference type="PRINTS" id="PR00081">
    <property type="entry name" value="GDHRDH"/>
</dbReference>
<dbReference type="InterPro" id="IPR057326">
    <property type="entry name" value="KR_dom"/>
</dbReference>
<accession>A0A6L8LS80</accession>
<evidence type="ECO:0000313" key="4">
    <source>
        <dbReference type="Proteomes" id="UP000479043"/>
    </source>
</evidence>
<gene>
    <name evidence="3" type="ORF">GR167_19390</name>
</gene>
<dbReference type="EC" id="1.1.1.47" evidence="3"/>
<keyword evidence="3" id="KW-0560">Oxidoreductase</keyword>
<feature type="domain" description="Ketoreductase" evidence="2">
    <location>
        <begin position="11"/>
        <end position="213"/>
    </location>
</feature>